<dbReference type="AlphaFoldDB" id="A0A4Q9PNC0"/>
<proteinExistence type="predicted"/>
<evidence type="ECO:0000313" key="1">
    <source>
        <dbReference type="EMBL" id="TBU55767.1"/>
    </source>
</evidence>
<gene>
    <name evidence="1" type="ORF">BD310DRAFT_932977</name>
</gene>
<reference evidence="1 2" key="1">
    <citation type="submission" date="2019-01" db="EMBL/GenBank/DDBJ databases">
        <title>Draft genome sequences of three monokaryotic isolates of the white-rot basidiomycete fungus Dichomitus squalens.</title>
        <authorList>
            <consortium name="DOE Joint Genome Institute"/>
            <person name="Lopez S.C."/>
            <person name="Andreopoulos B."/>
            <person name="Pangilinan J."/>
            <person name="Lipzen A."/>
            <person name="Riley R."/>
            <person name="Ahrendt S."/>
            <person name="Ng V."/>
            <person name="Barry K."/>
            <person name="Daum C."/>
            <person name="Grigoriev I.V."/>
            <person name="Hilden K.S."/>
            <person name="Makela M.R."/>
            <person name="de Vries R.P."/>
        </authorList>
    </citation>
    <scope>NUCLEOTIDE SEQUENCE [LARGE SCALE GENOMIC DNA]</scope>
    <source>
        <strain evidence="1 2">CBS 464.89</strain>
    </source>
</reference>
<dbReference type="EMBL" id="ML145163">
    <property type="protein sequence ID" value="TBU55767.1"/>
    <property type="molecule type" value="Genomic_DNA"/>
</dbReference>
<dbReference type="Proteomes" id="UP000292082">
    <property type="component" value="Unassembled WGS sequence"/>
</dbReference>
<accession>A0A4Q9PNC0</accession>
<keyword evidence="2" id="KW-1185">Reference proteome</keyword>
<protein>
    <submittedName>
        <fullName evidence="1">Uncharacterized protein</fullName>
    </submittedName>
</protein>
<organism evidence="1 2">
    <name type="scientific">Dichomitus squalens</name>
    <dbReference type="NCBI Taxonomy" id="114155"/>
    <lineage>
        <taxon>Eukaryota</taxon>
        <taxon>Fungi</taxon>
        <taxon>Dikarya</taxon>
        <taxon>Basidiomycota</taxon>
        <taxon>Agaricomycotina</taxon>
        <taxon>Agaricomycetes</taxon>
        <taxon>Polyporales</taxon>
        <taxon>Polyporaceae</taxon>
        <taxon>Dichomitus</taxon>
    </lineage>
</organism>
<evidence type="ECO:0000313" key="2">
    <source>
        <dbReference type="Proteomes" id="UP000292082"/>
    </source>
</evidence>
<name>A0A4Q9PNC0_9APHY</name>
<sequence length="135" mass="15114">MRLSYSSLPYFICTRHLCMRKPSYVSAMPPQTRRANPVVGSARHVLLHPAHAQCRLRLSISRPARSARLSKTELRRIACIPPAFSGIVAGHHSNDRGRCEWCRLPKRPGCHDASATHIPNIRSLKPLGAVSRPTY</sequence>